<dbReference type="InterPro" id="IPR003400">
    <property type="entry name" value="ExbD"/>
</dbReference>
<keyword evidence="3" id="KW-1003">Cell membrane</keyword>
<dbReference type="PANTHER" id="PTHR30558:SF7">
    <property type="entry name" value="TOL-PAL SYSTEM PROTEIN TOLR"/>
    <property type="match status" value="1"/>
</dbReference>
<dbReference type="Proteomes" id="UP000005801">
    <property type="component" value="Unassembled WGS sequence"/>
</dbReference>
<evidence type="ECO:0000256" key="3">
    <source>
        <dbReference type="ARBA" id="ARBA00022475"/>
    </source>
</evidence>
<keyword evidence="10" id="KW-1185">Reference proteome</keyword>
<proteinExistence type="inferred from homology"/>
<organism evidence="9 10">
    <name type="scientific">Plesiocystis pacifica SIR-1</name>
    <dbReference type="NCBI Taxonomy" id="391625"/>
    <lineage>
        <taxon>Bacteria</taxon>
        <taxon>Pseudomonadati</taxon>
        <taxon>Myxococcota</taxon>
        <taxon>Polyangia</taxon>
        <taxon>Nannocystales</taxon>
        <taxon>Nannocystaceae</taxon>
        <taxon>Plesiocystis</taxon>
    </lineage>
</organism>
<dbReference type="EMBL" id="ABCS01000016">
    <property type="protein sequence ID" value="EDM79807.1"/>
    <property type="molecule type" value="Genomic_DNA"/>
</dbReference>
<keyword evidence="5 8" id="KW-1133">Transmembrane helix</keyword>
<dbReference type="AlphaFoldDB" id="A6G2V7"/>
<dbReference type="Pfam" id="PF02472">
    <property type="entry name" value="ExbD"/>
    <property type="match status" value="1"/>
</dbReference>
<evidence type="ECO:0000313" key="10">
    <source>
        <dbReference type="Proteomes" id="UP000005801"/>
    </source>
</evidence>
<protein>
    <submittedName>
        <fullName evidence="9">Transport energizing protein TolR</fullName>
    </submittedName>
</protein>
<keyword evidence="7" id="KW-0653">Protein transport</keyword>
<keyword evidence="6 8" id="KW-0472">Membrane</keyword>
<comment type="subcellular location">
    <subcellularLocation>
        <location evidence="1">Cell membrane</location>
        <topology evidence="1">Single-pass membrane protein</topology>
    </subcellularLocation>
    <subcellularLocation>
        <location evidence="7">Cell membrane</location>
        <topology evidence="7">Single-pass type II membrane protein</topology>
    </subcellularLocation>
</comment>
<dbReference type="STRING" id="391625.PPSIR1_31948"/>
<reference evidence="9 10" key="1">
    <citation type="submission" date="2007-06" db="EMBL/GenBank/DDBJ databases">
        <authorList>
            <person name="Shimkets L."/>
            <person name="Ferriera S."/>
            <person name="Johnson J."/>
            <person name="Kravitz S."/>
            <person name="Beeson K."/>
            <person name="Sutton G."/>
            <person name="Rogers Y.-H."/>
            <person name="Friedman R."/>
            <person name="Frazier M."/>
            <person name="Venter J.C."/>
        </authorList>
    </citation>
    <scope>NUCLEOTIDE SEQUENCE [LARGE SCALE GENOMIC DNA]</scope>
    <source>
        <strain evidence="9 10">SIR-1</strain>
    </source>
</reference>
<dbReference type="GO" id="GO:0022857">
    <property type="term" value="F:transmembrane transporter activity"/>
    <property type="evidence" value="ECO:0007669"/>
    <property type="project" value="InterPro"/>
</dbReference>
<dbReference type="GO" id="GO:0005886">
    <property type="term" value="C:plasma membrane"/>
    <property type="evidence" value="ECO:0007669"/>
    <property type="project" value="UniProtKB-SubCell"/>
</dbReference>
<dbReference type="RefSeq" id="WP_006971056.1">
    <property type="nucleotide sequence ID" value="NZ_ABCS01000016.1"/>
</dbReference>
<evidence type="ECO:0000256" key="6">
    <source>
        <dbReference type="ARBA" id="ARBA00023136"/>
    </source>
</evidence>
<dbReference type="eggNOG" id="COG0848">
    <property type="taxonomic scope" value="Bacteria"/>
</dbReference>
<comment type="caution">
    <text evidence="9">The sequence shown here is derived from an EMBL/GenBank/DDBJ whole genome shotgun (WGS) entry which is preliminary data.</text>
</comment>
<evidence type="ECO:0000313" key="9">
    <source>
        <dbReference type="EMBL" id="EDM79807.1"/>
    </source>
</evidence>
<keyword evidence="4 7" id="KW-0812">Transmembrane</keyword>
<dbReference type="PANTHER" id="PTHR30558">
    <property type="entry name" value="EXBD MEMBRANE COMPONENT OF PMF-DRIVEN MACROMOLECULE IMPORT SYSTEM"/>
    <property type="match status" value="1"/>
</dbReference>
<evidence type="ECO:0000256" key="7">
    <source>
        <dbReference type="RuleBase" id="RU003879"/>
    </source>
</evidence>
<gene>
    <name evidence="9" type="ORF">PPSIR1_31948</name>
</gene>
<dbReference type="OrthoDB" id="9798629at2"/>
<keyword evidence="7" id="KW-0813">Transport</keyword>
<feature type="transmembrane region" description="Helical" evidence="8">
    <location>
        <begin position="20"/>
        <end position="37"/>
    </location>
</feature>
<evidence type="ECO:0000256" key="2">
    <source>
        <dbReference type="ARBA" id="ARBA00005811"/>
    </source>
</evidence>
<evidence type="ECO:0000256" key="8">
    <source>
        <dbReference type="SAM" id="Phobius"/>
    </source>
</evidence>
<evidence type="ECO:0000256" key="4">
    <source>
        <dbReference type="ARBA" id="ARBA00022692"/>
    </source>
</evidence>
<sequence length="140" mass="14353">MSLPEGDGLSTDTVAEINVTPMIDVLMSLLIIFLVAAKPPAKHQQPIAIPKDAPPQTENDPNATLLVKIDAEGKVSVGKTAVAPGKDALVQALKDSEKAQADGKVAVKADGKVSYGAVIDVMAAAREAGISSVGIASERL</sequence>
<dbReference type="Gene3D" id="3.30.420.270">
    <property type="match status" value="1"/>
</dbReference>
<dbReference type="GO" id="GO:0015031">
    <property type="term" value="P:protein transport"/>
    <property type="evidence" value="ECO:0007669"/>
    <property type="project" value="UniProtKB-KW"/>
</dbReference>
<accession>A6G2V7</accession>
<comment type="similarity">
    <text evidence="2 7">Belongs to the ExbD/TolR family.</text>
</comment>
<name>A6G2V7_9BACT</name>
<evidence type="ECO:0000256" key="5">
    <source>
        <dbReference type="ARBA" id="ARBA00022989"/>
    </source>
</evidence>
<evidence type="ECO:0000256" key="1">
    <source>
        <dbReference type="ARBA" id="ARBA00004162"/>
    </source>
</evidence>